<accession>A0A419SUE0</accession>
<keyword evidence="3" id="KW-1185">Reference proteome</keyword>
<proteinExistence type="predicted"/>
<comment type="caution">
    <text evidence="2">The sequence shown here is derived from an EMBL/GenBank/DDBJ whole genome shotgun (WGS) entry which is preliminary data.</text>
</comment>
<dbReference type="EMBL" id="MCIB01000040">
    <property type="protein sequence ID" value="RKD28786.1"/>
    <property type="molecule type" value="Genomic_DNA"/>
</dbReference>
<feature type="signal peptide" evidence="1">
    <location>
        <begin position="1"/>
        <end position="27"/>
    </location>
</feature>
<protein>
    <submittedName>
        <fullName evidence="2">DUF4382 domain-containing protein</fullName>
    </submittedName>
</protein>
<evidence type="ECO:0000256" key="1">
    <source>
        <dbReference type="SAM" id="SignalP"/>
    </source>
</evidence>
<sequence length="272" mass="29961">MKKLLTLLITALLLISLILTGCTSTKASNKKTGELIFVANGEDFVRKGFTTKDGWKITFDNVYVTLDDITAYQTNPPYDAHSGEDIRSDTKVSLDGPMMVDLAKGDENAKPILVGKLDNVPVGHYNAISWKVIEGTKGKGKGGVFTFIGKAKKDGKTINFNIQLGKEYKFLGGEYIGDKRKGIVEEGKTADLEMTFHFDHLFGDYELDKNDDLNLGALGFEPFAKMSEKGYVEVNMSQLKEKLTSTEYNKLLNILPGLGHVGEGHCHAVELE</sequence>
<dbReference type="AlphaFoldDB" id="A0A419SUE0"/>
<name>A0A419SUE0_9FIRM</name>
<evidence type="ECO:0000313" key="2">
    <source>
        <dbReference type="EMBL" id="RKD28786.1"/>
    </source>
</evidence>
<dbReference type="PROSITE" id="PS51257">
    <property type="entry name" value="PROKAR_LIPOPROTEIN"/>
    <property type="match status" value="1"/>
</dbReference>
<dbReference type="RefSeq" id="WP_120170753.1">
    <property type="nucleotide sequence ID" value="NZ_MCIB01000040.1"/>
</dbReference>
<keyword evidence="1" id="KW-0732">Signal</keyword>
<gene>
    <name evidence="2" type="ORF">BET03_07045</name>
</gene>
<feature type="chain" id="PRO_5018971845" evidence="1">
    <location>
        <begin position="28"/>
        <end position="272"/>
    </location>
</feature>
<organism evidence="2 3">
    <name type="scientific">Thermohalobacter berrensis</name>
    <dbReference type="NCBI Taxonomy" id="99594"/>
    <lineage>
        <taxon>Bacteria</taxon>
        <taxon>Bacillati</taxon>
        <taxon>Bacillota</taxon>
        <taxon>Tissierellia</taxon>
        <taxon>Tissierellales</taxon>
        <taxon>Thermohalobacteraceae</taxon>
        <taxon>Thermohalobacter</taxon>
    </lineage>
</organism>
<dbReference type="OrthoDB" id="7835646at2"/>
<evidence type="ECO:0000313" key="3">
    <source>
        <dbReference type="Proteomes" id="UP000284177"/>
    </source>
</evidence>
<reference evidence="2 3" key="1">
    <citation type="submission" date="2016-08" db="EMBL/GenBank/DDBJ databases">
        <title>Novel Firmicutes and Novel Genomes.</title>
        <authorList>
            <person name="Poppleton D.I."/>
            <person name="Gribaldo S."/>
        </authorList>
    </citation>
    <scope>NUCLEOTIDE SEQUENCE [LARGE SCALE GENOMIC DNA]</scope>
    <source>
        <strain evidence="2 3">CTT3</strain>
    </source>
</reference>
<dbReference type="Proteomes" id="UP000284177">
    <property type="component" value="Unassembled WGS sequence"/>
</dbReference>